<dbReference type="PANTHER" id="PTHR43479:SF11">
    <property type="entry name" value="ACREF_ENVCD OPERON REPRESSOR-RELATED"/>
    <property type="match status" value="1"/>
</dbReference>
<dbReference type="InterPro" id="IPR050624">
    <property type="entry name" value="HTH-type_Tx_Regulator"/>
</dbReference>
<dbReference type="GO" id="GO:0003677">
    <property type="term" value="F:DNA binding"/>
    <property type="evidence" value="ECO:0007669"/>
    <property type="project" value="UniProtKB-UniRule"/>
</dbReference>
<evidence type="ECO:0000259" key="3">
    <source>
        <dbReference type="PROSITE" id="PS50977"/>
    </source>
</evidence>
<dbReference type="Gene3D" id="1.10.357.10">
    <property type="entry name" value="Tetracycline Repressor, domain 2"/>
    <property type="match status" value="1"/>
</dbReference>
<evidence type="ECO:0000256" key="1">
    <source>
        <dbReference type="ARBA" id="ARBA00023125"/>
    </source>
</evidence>
<keyword evidence="5" id="KW-1185">Reference proteome</keyword>
<sequence length="207" mass="24201">MTSIRNNLRKPIQKRSIDKKERLVQAAYRLVKKHGYSNIGIRDIVREAEVSIGSFYAYYKDKSDIGLEVVRQISEEFFGKLAQDIIRDLPKTEDFETIVYLLLLKMKENIQKNRKLHKEFALLSYTDDNIRKAIQTVEVERTRIEVSKLLKHYGQVLEIDADEAQLIVAHRAMDDIIGHLVFFGSELSEERILKETAKMIARYLTKK</sequence>
<name>T0F474_9LEPT</name>
<dbReference type="EMBL" id="AHMO02000008">
    <property type="protein sequence ID" value="EQA45915.1"/>
    <property type="molecule type" value="Genomic_DNA"/>
</dbReference>
<dbReference type="AlphaFoldDB" id="T0F474"/>
<reference evidence="4" key="1">
    <citation type="submission" date="2013-05" db="EMBL/GenBank/DDBJ databases">
        <authorList>
            <person name="Harkins D.M."/>
            <person name="Durkin A.S."/>
            <person name="Brinkac L.M."/>
            <person name="Haft D.H."/>
            <person name="Selengut J.D."/>
            <person name="Sanka R."/>
            <person name="DePew J."/>
            <person name="Purushe J."/>
            <person name="Hartskeerl R.A."/>
            <person name="Ahmed A."/>
            <person name="van der Linden H."/>
            <person name="Goris M.G.A."/>
            <person name="Vinetz J.M."/>
            <person name="Sutton G.G."/>
            <person name="Nierman W.C."/>
            <person name="Fouts D.E."/>
        </authorList>
    </citation>
    <scope>NUCLEOTIDE SEQUENCE [LARGE SCALE GENOMIC DNA]</scope>
    <source>
        <strain evidence="4">5399</strain>
    </source>
</reference>
<evidence type="ECO:0000313" key="4">
    <source>
        <dbReference type="EMBL" id="EQA45915.1"/>
    </source>
</evidence>
<dbReference type="PANTHER" id="PTHR43479">
    <property type="entry name" value="ACREF/ENVCD OPERON REPRESSOR-RELATED"/>
    <property type="match status" value="1"/>
</dbReference>
<dbReference type="InterPro" id="IPR009057">
    <property type="entry name" value="Homeodomain-like_sf"/>
</dbReference>
<proteinExistence type="predicted"/>
<evidence type="ECO:0000313" key="5">
    <source>
        <dbReference type="Proteomes" id="UP000015454"/>
    </source>
</evidence>
<feature type="domain" description="HTH tetR-type" evidence="3">
    <location>
        <begin position="17"/>
        <end position="77"/>
    </location>
</feature>
<dbReference type="SUPFAM" id="SSF46689">
    <property type="entry name" value="Homeodomain-like"/>
    <property type="match status" value="1"/>
</dbReference>
<dbReference type="Gene3D" id="1.10.10.60">
    <property type="entry name" value="Homeodomain-like"/>
    <property type="match status" value="1"/>
</dbReference>
<dbReference type="OrthoDB" id="9808476at2"/>
<accession>T0F474</accession>
<keyword evidence="1 2" id="KW-0238">DNA-binding</keyword>
<dbReference type="STRING" id="1049789.LEP1GSC050_3717"/>
<dbReference type="Pfam" id="PF00440">
    <property type="entry name" value="TetR_N"/>
    <property type="match status" value="1"/>
</dbReference>
<dbReference type="InterPro" id="IPR001647">
    <property type="entry name" value="HTH_TetR"/>
</dbReference>
<feature type="DNA-binding region" description="H-T-H motif" evidence="2">
    <location>
        <begin position="40"/>
        <end position="59"/>
    </location>
</feature>
<dbReference type="RefSeq" id="WP_010571813.1">
    <property type="nucleotide sequence ID" value="NZ_AHMO02000008.1"/>
</dbReference>
<protein>
    <submittedName>
        <fullName evidence="4">Transcriptional regulator, TetR family</fullName>
    </submittedName>
</protein>
<comment type="caution">
    <text evidence="4">The sequence shown here is derived from an EMBL/GenBank/DDBJ whole genome shotgun (WGS) entry which is preliminary data.</text>
</comment>
<dbReference type="Proteomes" id="UP000015454">
    <property type="component" value="Unassembled WGS sequence"/>
</dbReference>
<organism evidence="4 5">
    <name type="scientific">Leptospira broomii serovar Hurstbridge str. 5399</name>
    <dbReference type="NCBI Taxonomy" id="1049789"/>
    <lineage>
        <taxon>Bacteria</taxon>
        <taxon>Pseudomonadati</taxon>
        <taxon>Spirochaetota</taxon>
        <taxon>Spirochaetia</taxon>
        <taxon>Leptospirales</taxon>
        <taxon>Leptospiraceae</taxon>
        <taxon>Leptospira</taxon>
    </lineage>
</organism>
<gene>
    <name evidence="4" type="ORF">LEP1GSC050_3717</name>
</gene>
<dbReference type="PROSITE" id="PS50977">
    <property type="entry name" value="HTH_TETR_2"/>
    <property type="match status" value="1"/>
</dbReference>
<evidence type="ECO:0000256" key="2">
    <source>
        <dbReference type="PROSITE-ProRule" id="PRU00335"/>
    </source>
</evidence>